<accession>A0A7X0H9M7</accession>
<name>A0A7X0H9M7_9BACT</name>
<proteinExistence type="predicted"/>
<evidence type="ECO:0000256" key="2">
    <source>
        <dbReference type="SAM" id="SignalP"/>
    </source>
</evidence>
<feature type="signal peptide" evidence="2">
    <location>
        <begin position="1"/>
        <end position="26"/>
    </location>
</feature>
<sequence length="426" mass="46631">MSVFRRIDVGAYMWCAVCGAILIAAAGCSTSTQEANPQTVFNDFCNILLAGDGRALSPIDINPPVPVVPLESDDVEGDSTAKGETLSPTDGMEDAEQVLLSAALVEGVMPVAGKGRLTAIDESEGVFFIECSEFSADDALFQVRFDLCWISTVRMLESYEDGETRDVETILSEVRGEDAIDFEQGQNNGNVYEIVRALNPKLQGYDREIAYLTVNSLNLKGAQSEELWGYGLLQAQRYLDHFMGAEAILSSLAAGEPVIVGMMRPKPEGHGGGIFGHAMLVYAAEFVAIPSSESTEIQLYRIENLIDSIVIGRQLWENNGELDANPDTLDQVKGVGKKVWGGTKKAWRSITSGDKEVDRPFRLALHKVYLVDPLGRHPDFSFDEKVEIDGPEFRDQLIYALNRDMARKIVPIVDEAELDVIVGGVD</sequence>
<dbReference type="Proteomes" id="UP000541810">
    <property type="component" value="Unassembled WGS sequence"/>
</dbReference>
<evidence type="ECO:0000313" key="4">
    <source>
        <dbReference type="Proteomes" id="UP000541810"/>
    </source>
</evidence>
<dbReference type="RefSeq" id="WP_184678200.1">
    <property type="nucleotide sequence ID" value="NZ_JACHGY010000001.1"/>
</dbReference>
<feature type="region of interest" description="Disordered" evidence="1">
    <location>
        <begin position="71"/>
        <end position="90"/>
    </location>
</feature>
<keyword evidence="4" id="KW-1185">Reference proteome</keyword>
<evidence type="ECO:0000313" key="3">
    <source>
        <dbReference type="EMBL" id="MBB6430701.1"/>
    </source>
</evidence>
<dbReference type="AlphaFoldDB" id="A0A7X0H9M7"/>
<evidence type="ECO:0000256" key="1">
    <source>
        <dbReference type="SAM" id="MobiDB-lite"/>
    </source>
</evidence>
<feature type="chain" id="PRO_5030870361" evidence="2">
    <location>
        <begin position="27"/>
        <end position="426"/>
    </location>
</feature>
<gene>
    <name evidence="3" type="ORF">HNQ40_002507</name>
</gene>
<protein>
    <submittedName>
        <fullName evidence="3">Uncharacterized protein</fullName>
    </submittedName>
</protein>
<comment type="caution">
    <text evidence="3">The sequence shown here is derived from an EMBL/GenBank/DDBJ whole genome shotgun (WGS) entry which is preliminary data.</text>
</comment>
<dbReference type="EMBL" id="JACHGY010000001">
    <property type="protein sequence ID" value="MBB6430701.1"/>
    <property type="molecule type" value="Genomic_DNA"/>
</dbReference>
<organism evidence="3 4">
    <name type="scientific">Algisphaera agarilytica</name>
    <dbReference type="NCBI Taxonomy" id="1385975"/>
    <lineage>
        <taxon>Bacteria</taxon>
        <taxon>Pseudomonadati</taxon>
        <taxon>Planctomycetota</taxon>
        <taxon>Phycisphaerae</taxon>
        <taxon>Phycisphaerales</taxon>
        <taxon>Phycisphaeraceae</taxon>
        <taxon>Algisphaera</taxon>
    </lineage>
</organism>
<keyword evidence="2" id="KW-0732">Signal</keyword>
<reference evidence="3 4" key="1">
    <citation type="submission" date="2020-08" db="EMBL/GenBank/DDBJ databases">
        <title>Genomic Encyclopedia of Type Strains, Phase IV (KMG-IV): sequencing the most valuable type-strain genomes for metagenomic binning, comparative biology and taxonomic classification.</title>
        <authorList>
            <person name="Goeker M."/>
        </authorList>
    </citation>
    <scope>NUCLEOTIDE SEQUENCE [LARGE SCALE GENOMIC DNA]</scope>
    <source>
        <strain evidence="3 4">DSM 103725</strain>
    </source>
</reference>
<dbReference type="PROSITE" id="PS51257">
    <property type="entry name" value="PROKAR_LIPOPROTEIN"/>
    <property type="match status" value="1"/>
</dbReference>